<evidence type="ECO:0000256" key="1">
    <source>
        <dbReference type="SAM" id="SignalP"/>
    </source>
</evidence>
<keyword evidence="1" id="KW-0732">Signal</keyword>
<evidence type="ECO:0000313" key="2">
    <source>
        <dbReference type="EMBL" id="MQM23543.1"/>
    </source>
</evidence>
<dbReference type="AlphaFoldDB" id="A0A843XWP8"/>
<reference evidence="2" key="1">
    <citation type="submission" date="2017-07" db="EMBL/GenBank/DDBJ databases">
        <title>Taro Niue Genome Assembly and Annotation.</title>
        <authorList>
            <person name="Atibalentja N."/>
            <person name="Keating K."/>
            <person name="Fields C.J."/>
        </authorList>
    </citation>
    <scope>NUCLEOTIDE SEQUENCE</scope>
    <source>
        <strain evidence="2">Niue_2</strain>
        <tissue evidence="2">Leaf</tissue>
    </source>
</reference>
<evidence type="ECO:0000313" key="3">
    <source>
        <dbReference type="Proteomes" id="UP000652761"/>
    </source>
</evidence>
<sequence>MLCRGILLLFLHGQKTGEFGTLGNHQSLEGDQVSEPLLWQAHQIFAITDLDLHKIGQQQQPADGCQIVTGGDI</sequence>
<dbReference type="Proteomes" id="UP000652761">
    <property type="component" value="Unassembled WGS sequence"/>
</dbReference>
<accession>A0A843XWP8</accession>
<keyword evidence="3" id="KW-1185">Reference proteome</keyword>
<name>A0A843XWP8_COLES</name>
<protein>
    <submittedName>
        <fullName evidence="2">Uncharacterized protein</fullName>
    </submittedName>
</protein>
<organism evidence="2 3">
    <name type="scientific">Colocasia esculenta</name>
    <name type="common">Wild taro</name>
    <name type="synonym">Arum esculentum</name>
    <dbReference type="NCBI Taxonomy" id="4460"/>
    <lineage>
        <taxon>Eukaryota</taxon>
        <taxon>Viridiplantae</taxon>
        <taxon>Streptophyta</taxon>
        <taxon>Embryophyta</taxon>
        <taxon>Tracheophyta</taxon>
        <taxon>Spermatophyta</taxon>
        <taxon>Magnoliopsida</taxon>
        <taxon>Liliopsida</taxon>
        <taxon>Araceae</taxon>
        <taxon>Aroideae</taxon>
        <taxon>Colocasieae</taxon>
        <taxon>Colocasia</taxon>
    </lineage>
</organism>
<proteinExistence type="predicted"/>
<feature type="chain" id="PRO_5033037380" evidence="1">
    <location>
        <begin position="18"/>
        <end position="73"/>
    </location>
</feature>
<dbReference type="EMBL" id="NMUH01016772">
    <property type="protein sequence ID" value="MQM23543.1"/>
    <property type="molecule type" value="Genomic_DNA"/>
</dbReference>
<gene>
    <name evidence="2" type="ORF">Taro_056610</name>
</gene>
<comment type="caution">
    <text evidence="2">The sequence shown here is derived from an EMBL/GenBank/DDBJ whole genome shotgun (WGS) entry which is preliminary data.</text>
</comment>
<feature type="signal peptide" evidence="1">
    <location>
        <begin position="1"/>
        <end position="17"/>
    </location>
</feature>